<evidence type="ECO:0000313" key="1">
    <source>
        <dbReference type="EMBL" id="AWK85880.1"/>
    </source>
</evidence>
<reference evidence="2" key="1">
    <citation type="submission" date="2018-05" db="EMBL/GenBank/DDBJ databases">
        <title>Azospirillum thermophila sp. nov., a novel isolated from hot spring.</title>
        <authorList>
            <person name="Zhao Z."/>
        </authorList>
    </citation>
    <scope>NUCLEOTIDE SEQUENCE [LARGE SCALE GENOMIC DNA]</scope>
    <source>
        <strain evidence="2">CFH 70021</strain>
    </source>
</reference>
<dbReference type="Pfam" id="PF04214">
    <property type="entry name" value="DUF411"/>
    <property type="match status" value="1"/>
</dbReference>
<sequence length="125" mass="13327">MAGKTVEVWKSPSCGCCGGWVTHMREAGFQVTVHEVDDVDPVKAQQGVPAPLHSCHTALVDGYVLEGHVPASDVKRLLTERPKARGLSVPGMPQDAPGMDMKTGTPYQTVLFGTADGKATVYARH</sequence>
<accession>A0A2S2CND1</accession>
<dbReference type="InterPro" id="IPR007332">
    <property type="entry name" value="DUF411"/>
</dbReference>
<dbReference type="Proteomes" id="UP000245629">
    <property type="component" value="Chromosome 1"/>
</dbReference>
<evidence type="ECO:0000313" key="2">
    <source>
        <dbReference type="Proteomes" id="UP000245629"/>
    </source>
</evidence>
<dbReference type="AlphaFoldDB" id="A0A2S2CND1"/>
<proteinExistence type="predicted"/>
<gene>
    <name evidence="1" type="ORF">DEW08_05525</name>
</gene>
<dbReference type="OrthoDB" id="14727at2"/>
<name>A0A2S2CND1_9PROT</name>
<keyword evidence="2" id="KW-1185">Reference proteome</keyword>
<dbReference type="KEGG" id="azz:DEW08_05525"/>
<dbReference type="EMBL" id="CP029352">
    <property type="protein sequence ID" value="AWK85880.1"/>
    <property type="molecule type" value="Genomic_DNA"/>
</dbReference>
<organism evidence="1 2">
    <name type="scientific">Azospirillum thermophilum</name>
    <dbReference type="NCBI Taxonomy" id="2202148"/>
    <lineage>
        <taxon>Bacteria</taxon>
        <taxon>Pseudomonadati</taxon>
        <taxon>Pseudomonadota</taxon>
        <taxon>Alphaproteobacteria</taxon>
        <taxon>Rhodospirillales</taxon>
        <taxon>Azospirillaceae</taxon>
        <taxon>Azospirillum</taxon>
    </lineage>
</organism>
<protein>
    <submittedName>
        <fullName evidence="1">CopG family transcriptional regulator</fullName>
    </submittedName>
</protein>